<feature type="compositionally biased region" description="Pro residues" evidence="2">
    <location>
        <begin position="922"/>
        <end position="933"/>
    </location>
</feature>
<feature type="compositionally biased region" description="Pro residues" evidence="2">
    <location>
        <begin position="1054"/>
        <end position="1063"/>
    </location>
</feature>
<feature type="region of interest" description="Disordered" evidence="2">
    <location>
        <begin position="16"/>
        <end position="51"/>
    </location>
</feature>
<organism evidence="3 4">
    <name type="scientific">Triangularia setosa</name>
    <dbReference type="NCBI Taxonomy" id="2587417"/>
    <lineage>
        <taxon>Eukaryota</taxon>
        <taxon>Fungi</taxon>
        <taxon>Dikarya</taxon>
        <taxon>Ascomycota</taxon>
        <taxon>Pezizomycotina</taxon>
        <taxon>Sordariomycetes</taxon>
        <taxon>Sordariomycetidae</taxon>
        <taxon>Sordariales</taxon>
        <taxon>Podosporaceae</taxon>
        <taxon>Triangularia</taxon>
    </lineage>
</organism>
<dbReference type="Proteomes" id="UP001302321">
    <property type="component" value="Unassembled WGS sequence"/>
</dbReference>
<comment type="caution">
    <text evidence="3">The sequence shown here is derived from an EMBL/GenBank/DDBJ whole genome shotgun (WGS) entry which is preliminary data.</text>
</comment>
<feature type="region of interest" description="Disordered" evidence="2">
    <location>
        <begin position="420"/>
        <end position="440"/>
    </location>
</feature>
<evidence type="ECO:0000256" key="2">
    <source>
        <dbReference type="SAM" id="MobiDB-lite"/>
    </source>
</evidence>
<feature type="region of interest" description="Disordered" evidence="2">
    <location>
        <begin position="1030"/>
        <end position="1113"/>
    </location>
</feature>
<proteinExistence type="predicted"/>
<protein>
    <submittedName>
        <fullName evidence="3">Uncharacterized protein</fullName>
    </submittedName>
</protein>
<reference evidence="3" key="1">
    <citation type="journal article" date="2023" name="Mol. Phylogenet. Evol.">
        <title>Genome-scale phylogeny and comparative genomics of the fungal order Sordariales.</title>
        <authorList>
            <person name="Hensen N."/>
            <person name="Bonometti L."/>
            <person name="Westerberg I."/>
            <person name="Brannstrom I.O."/>
            <person name="Guillou S."/>
            <person name="Cros-Aarteil S."/>
            <person name="Calhoun S."/>
            <person name="Haridas S."/>
            <person name="Kuo A."/>
            <person name="Mondo S."/>
            <person name="Pangilinan J."/>
            <person name="Riley R."/>
            <person name="LaButti K."/>
            <person name="Andreopoulos B."/>
            <person name="Lipzen A."/>
            <person name="Chen C."/>
            <person name="Yan M."/>
            <person name="Daum C."/>
            <person name="Ng V."/>
            <person name="Clum A."/>
            <person name="Steindorff A."/>
            <person name="Ohm R.A."/>
            <person name="Martin F."/>
            <person name="Silar P."/>
            <person name="Natvig D.O."/>
            <person name="Lalanne C."/>
            <person name="Gautier V."/>
            <person name="Ament-Velasquez S.L."/>
            <person name="Kruys A."/>
            <person name="Hutchinson M.I."/>
            <person name="Powell A.J."/>
            <person name="Barry K."/>
            <person name="Miller A.N."/>
            <person name="Grigoriev I.V."/>
            <person name="Debuchy R."/>
            <person name="Gladieux P."/>
            <person name="Hiltunen Thoren M."/>
            <person name="Johannesson H."/>
        </authorList>
    </citation>
    <scope>NUCLEOTIDE SEQUENCE</scope>
    <source>
        <strain evidence="3">CBS 892.96</strain>
    </source>
</reference>
<dbReference type="AlphaFoldDB" id="A0AAN6WED1"/>
<accession>A0AAN6WED1</accession>
<keyword evidence="1" id="KW-0175">Coiled coil</keyword>
<feature type="compositionally biased region" description="Polar residues" evidence="2">
    <location>
        <begin position="142"/>
        <end position="178"/>
    </location>
</feature>
<feature type="region of interest" description="Disordered" evidence="2">
    <location>
        <begin position="141"/>
        <end position="182"/>
    </location>
</feature>
<reference evidence="3" key="2">
    <citation type="submission" date="2023-05" db="EMBL/GenBank/DDBJ databases">
        <authorList>
            <consortium name="Lawrence Berkeley National Laboratory"/>
            <person name="Steindorff A."/>
            <person name="Hensen N."/>
            <person name="Bonometti L."/>
            <person name="Westerberg I."/>
            <person name="Brannstrom I.O."/>
            <person name="Guillou S."/>
            <person name="Cros-Aarteil S."/>
            <person name="Calhoun S."/>
            <person name="Haridas S."/>
            <person name="Kuo A."/>
            <person name="Mondo S."/>
            <person name="Pangilinan J."/>
            <person name="Riley R."/>
            <person name="Labutti K."/>
            <person name="Andreopoulos B."/>
            <person name="Lipzen A."/>
            <person name="Chen C."/>
            <person name="Yanf M."/>
            <person name="Daum C."/>
            <person name="Ng V."/>
            <person name="Clum A."/>
            <person name="Ohm R."/>
            <person name="Martin F."/>
            <person name="Silar P."/>
            <person name="Natvig D."/>
            <person name="Lalanne C."/>
            <person name="Gautier V."/>
            <person name="Ament-Velasquez S.L."/>
            <person name="Kruys A."/>
            <person name="Hutchinson M.I."/>
            <person name="Powell A.J."/>
            <person name="Barry K."/>
            <person name="Miller A.N."/>
            <person name="Grigoriev I.V."/>
            <person name="Debuchy R."/>
            <person name="Gladieux P."/>
            <person name="Thoren M.H."/>
            <person name="Johannesson H."/>
        </authorList>
    </citation>
    <scope>NUCLEOTIDE SEQUENCE</scope>
    <source>
        <strain evidence="3">CBS 892.96</strain>
    </source>
</reference>
<evidence type="ECO:0000256" key="1">
    <source>
        <dbReference type="SAM" id="Coils"/>
    </source>
</evidence>
<name>A0AAN6WED1_9PEZI</name>
<gene>
    <name evidence="3" type="ORF">QBC36DRAFT_320590</name>
</gene>
<feature type="region of interest" description="Disordered" evidence="2">
    <location>
        <begin position="900"/>
        <end position="972"/>
    </location>
</feature>
<keyword evidence="4" id="KW-1185">Reference proteome</keyword>
<evidence type="ECO:0000313" key="4">
    <source>
        <dbReference type="Proteomes" id="UP001302321"/>
    </source>
</evidence>
<feature type="region of interest" description="Disordered" evidence="2">
    <location>
        <begin position="709"/>
        <end position="740"/>
    </location>
</feature>
<feature type="region of interest" description="Disordered" evidence="2">
    <location>
        <begin position="204"/>
        <end position="223"/>
    </location>
</feature>
<feature type="compositionally biased region" description="Basic and acidic residues" evidence="2">
    <location>
        <begin position="16"/>
        <end position="27"/>
    </location>
</feature>
<feature type="compositionally biased region" description="Basic and acidic residues" evidence="2">
    <location>
        <begin position="900"/>
        <end position="909"/>
    </location>
</feature>
<evidence type="ECO:0000313" key="3">
    <source>
        <dbReference type="EMBL" id="KAK4180179.1"/>
    </source>
</evidence>
<feature type="coiled-coil region" evidence="1">
    <location>
        <begin position="793"/>
        <end position="883"/>
    </location>
</feature>
<dbReference type="EMBL" id="MU866102">
    <property type="protein sequence ID" value="KAK4180179.1"/>
    <property type="molecule type" value="Genomic_DNA"/>
</dbReference>
<sequence length="1113" mass="123648">MATTMATIQGSIAERLRGRYPKDDDRLSTSVTSLPRLGDNLTSPSVTPRPATTIPEYPLRNTYHDDSDNLDDLDEMLNDFTSHPNPHLGLGPGAQTYPCCKNPSWSFKAFRARDHERDHTTDTTAENSRGKGIELAARQIMGSDTCQPPTGRSTPTNVSESTTHTQLSVSEGSILTDGSLTPLTSPSMSSALLVGGYKEQNTRFVSSRTGTEIRDQPGPDSPFREPVQIPGCNPPTFVYPHSTASIDLLFQTRYKEVVNLFRQNAEEHSQLRENVRYIDYSLRLCGQSAANAHPSILVFCRPKEFKSLKPLLTSKELKYQYCLRKTSKRFPWSKPPTVDESHRPFFNLYFWRHRRPRTLLLSQLEVKIRPPPSMYDFTLCGAVVEHHNDDGSTHYSTLGCALKIGWDWFAITTKHSLELPMSSGTHSPGGTTLPEREESLTPVTAFSERTATMDHGSDTELSPQGGHDFDFDYFTDDVEYESLADEEDEDDLQNDQTAEPHEVTRQEKLKVADLWSSGAWYPSTTELLESKELDLDWAVISLPDWKYYPLNAYVDPNDSSSPVFLTKIAESQPAEDTPVLIITSVSTPQKGTLKPGIAILGGVNDSVPSELWVVALRNDQSLSHGHSGAIVVDAETNAIYGHVVGLNPLGEIYISPYSGILQQIKRFHPQQEVSLPSPIAAISALNRFYEAITKEKLLSPPQTTLSKQLWSLHRPSPKSPLSASRSTPGRHGQSDDISDSQTITGSILSFDAATLVGSMSSSLSNQKSTTMVAESYTKGSKDDTLKTQLLRSLEGNRQQRDEHLRRVVNLESNIKELRNDIRVHNRRLMAVMDQNDLLKRVNAGLTSEQRTLADQNRTLKKTLESKLKLLKDLEQMKGQEERARPGPVVVYQDKAGYEADTKKLSDRFSRRPLPGTPGATPLKPPRPVRPPTRPRQATVDSDTETDPDIYRRQDSHGMTAHPSATPYSHRLNTGNKEDIILKVAGNSVLTVDEASMTARDGAEINIAHSGFNLRHIHRPSYVGSYYGDSPISVPSLRLPPKTRPSSYYASSIHPPSPSNPGYPPSRLTANKPEQESSEFPHGPEYLLRQPQRSVAPQFQPGDAGDLSGHLQSP</sequence>